<sequence length="229" mass="25976">MPLHLQRDLDHLHHEVLSLSGVVEEMLEKATRALFERNPHIADEVIDIDIIVDEREVQIEEECLKALALHQPVAVDLRRIATVLKVNNDLERMADLTVNLAERAKSVIEYPTFVIPTRLARMVEMTKGMVSDVLDSFVNMDCAAAARVGAMDAQVDRMNREVIEELQKVMRDRPDQVVPALHCFSASRHIERISDHAVNIADDVIYMVEGVIVRHRYSGGSDTGYMTRE</sequence>
<comment type="subunit">
    <text evidence="3 8">Homodimer.</text>
</comment>
<dbReference type="InterPro" id="IPR026022">
    <property type="entry name" value="PhoU_dom"/>
</dbReference>
<evidence type="ECO:0000256" key="3">
    <source>
        <dbReference type="ARBA" id="ARBA00011738"/>
    </source>
</evidence>
<dbReference type="GO" id="GO:0005737">
    <property type="term" value="C:cytoplasm"/>
    <property type="evidence" value="ECO:0007669"/>
    <property type="project" value="UniProtKB-SubCell"/>
</dbReference>
<dbReference type="RefSeq" id="WP_105359020.1">
    <property type="nucleotide sequence ID" value="NZ_PUIA01000081.1"/>
</dbReference>
<dbReference type="FunFam" id="1.20.58.220:FF:000004">
    <property type="entry name" value="Phosphate-specific transport system accessory protein PhoU"/>
    <property type="match status" value="1"/>
</dbReference>
<evidence type="ECO:0000256" key="2">
    <source>
        <dbReference type="ARBA" id="ARBA00008107"/>
    </source>
</evidence>
<dbReference type="Gene3D" id="1.20.58.220">
    <property type="entry name" value="Phosphate transport system protein phou homolog 2, domain 2"/>
    <property type="match status" value="1"/>
</dbReference>
<comment type="function">
    <text evidence="7 8">Plays a role in the regulation of phosphate uptake.</text>
</comment>
<dbReference type="PIRSF" id="PIRSF003107">
    <property type="entry name" value="PhoU"/>
    <property type="match status" value="1"/>
</dbReference>
<feature type="domain" description="PhoU" evidence="9">
    <location>
        <begin position="119"/>
        <end position="204"/>
    </location>
</feature>
<dbReference type="InterPro" id="IPR038078">
    <property type="entry name" value="PhoU-like_sf"/>
</dbReference>
<evidence type="ECO:0000313" key="10">
    <source>
        <dbReference type="EMBL" id="PQO25544.1"/>
    </source>
</evidence>
<keyword evidence="6 8" id="KW-0592">Phosphate transport</keyword>
<comment type="caution">
    <text evidence="10">The sequence shown here is derived from an EMBL/GenBank/DDBJ whole genome shotgun (WGS) entry which is preliminary data.</text>
</comment>
<feature type="domain" description="PhoU" evidence="9">
    <location>
        <begin position="17"/>
        <end position="103"/>
    </location>
</feature>
<comment type="similarity">
    <text evidence="2 8">Belongs to the PhoU family.</text>
</comment>
<dbReference type="SUPFAM" id="SSF109755">
    <property type="entry name" value="PhoU-like"/>
    <property type="match status" value="1"/>
</dbReference>
<dbReference type="GO" id="GO:0006817">
    <property type="term" value="P:phosphate ion transport"/>
    <property type="evidence" value="ECO:0007669"/>
    <property type="project" value="UniProtKB-KW"/>
</dbReference>
<organism evidence="10 11">
    <name type="scientific">Blastopirellula marina</name>
    <dbReference type="NCBI Taxonomy" id="124"/>
    <lineage>
        <taxon>Bacteria</taxon>
        <taxon>Pseudomonadati</taxon>
        <taxon>Planctomycetota</taxon>
        <taxon>Planctomycetia</taxon>
        <taxon>Pirellulales</taxon>
        <taxon>Pirellulaceae</taxon>
        <taxon>Blastopirellula</taxon>
    </lineage>
</organism>
<evidence type="ECO:0000256" key="1">
    <source>
        <dbReference type="ARBA" id="ARBA00004496"/>
    </source>
</evidence>
<gene>
    <name evidence="10" type="primary">phoU</name>
    <name evidence="10" type="ORF">C5Y96_24730</name>
</gene>
<dbReference type="PANTHER" id="PTHR42930:SF3">
    <property type="entry name" value="PHOSPHATE-SPECIFIC TRANSPORT SYSTEM ACCESSORY PROTEIN PHOU"/>
    <property type="match status" value="1"/>
</dbReference>
<evidence type="ECO:0000256" key="6">
    <source>
        <dbReference type="ARBA" id="ARBA00022592"/>
    </source>
</evidence>
<dbReference type="OrthoDB" id="9814256at2"/>
<dbReference type="Pfam" id="PF01895">
    <property type="entry name" value="PhoU"/>
    <property type="match status" value="2"/>
</dbReference>
<evidence type="ECO:0000259" key="9">
    <source>
        <dbReference type="Pfam" id="PF01895"/>
    </source>
</evidence>
<keyword evidence="5 8" id="KW-0963">Cytoplasm</keyword>
<reference evidence="10 11" key="1">
    <citation type="submission" date="2018-02" db="EMBL/GenBank/DDBJ databases">
        <title>Comparative genomes isolates from brazilian mangrove.</title>
        <authorList>
            <person name="Araujo J.E."/>
            <person name="Taketani R.G."/>
            <person name="Silva M.C.P."/>
            <person name="Loureco M.V."/>
            <person name="Andreote F.D."/>
        </authorList>
    </citation>
    <scope>NUCLEOTIDE SEQUENCE [LARGE SCALE GENOMIC DNA]</scope>
    <source>
        <strain evidence="10 11">HEX-2 MGV</strain>
    </source>
</reference>
<evidence type="ECO:0000256" key="5">
    <source>
        <dbReference type="ARBA" id="ARBA00022490"/>
    </source>
</evidence>
<dbReference type="NCBIfam" id="TIGR02135">
    <property type="entry name" value="phoU_full"/>
    <property type="match status" value="1"/>
</dbReference>
<dbReference type="PANTHER" id="PTHR42930">
    <property type="entry name" value="PHOSPHATE-SPECIFIC TRANSPORT SYSTEM ACCESSORY PROTEIN PHOU"/>
    <property type="match status" value="1"/>
</dbReference>
<accession>A0A2S8F0U8</accession>
<evidence type="ECO:0000313" key="11">
    <source>
        <dbReference type="Proteomes" id="UP000240009"/>
    </source>
</evidence>
<keyword evidence="4 8" id="KW-0813">Transport</keyword>
<comment type="subcellular location">
    <subcellularLocation>
        <location evidence="1 8">Cytoplasm</location>
    </subcellularLocation>
</comment>
<dbReference type="AlphaFoldDB" id="A0A2S8F0U8"/>
<proteinExistence type="inferred from homology"/>
<dbReference type="InterPro" id="IPR028366">
    <property type="entry name" value="PhoU"/>
</dbReference>
<evidence type="ECO:0000256" key="4">
    <source>
        <dbReference type="ARBA" id="ARBA00022448"/>
    </source>
</evidence>
<evidence type="ECO:0000256" key="8">
    <source>
        <dbReference type="PIRNR" id="PIRNR003107"/>
    </source>
</evidence>
<dbReference type="GO" id="GO:0045936">
    <property type="term" value="P:negative regulation of phosphate metabolic process"/>
    <property type="evidence" value="ECO:0007669"/>
    <property type="project" value="InterPro"/>
</dbReference>
<dbReference type="EMBL" id="PUIA01000081">
    <property type="protein sequence ID" value="PQO25544.1"/>
    <property type="molecule type" value="Genomic_DNA"/>
</dbReference>
<dbReference type="Proteomes" id="UP000240009">
    <property type="component" value="Unassembled WGS sequence"/>
</dbReference>
<protein>
    <recommendedName>
        <fullName evidence="8">Phosphate-specific transport system accessory protein PhoU</fullName>
    </recommendedName>
</protein>
<evidence type="ECO:0000256" key="7">
    <source>
        <dbReference type="ARBA" id="ARBA00056181"/>
    </source>
</evidence>
<dbReference type="GO" id="GO:0030643">
    <property type="term" value="P:intracellular phosphate ion homeostasis"/>
    <property type="evidence" value="ECO:0007669"/>
    <property type="project" value="InterPro"/>
</dbReference>
<name>A0A2S8F0U8_9BACT</name>